<keyword evidence="1" id="KW-0472">Membrane</keyword>
<organism evidence="2 3">
    <name type="scientific">Dulcicalothrix desertica PCC 7102</name>
    <dbReference type="NCBI Taxonomy" id="232991"/>
    <lineage>
        <taxon>Bacteria</taxon>
        <taxon>Bacillati</taxon>
        <taxon>Cyanobacteriota</taxon>
        <taxon>Cyanophyceae</taxon>
        <taxon>Nostocales</taxon>
        <taxon>Calotrichaceae</taxon>
        <taxon>Dulcicalothrix</taxon>
    </lineage>
</organism>
<evidence type="ECO:0000313" key="2">
    <source>
        <dbReference type="EMBL" id="RUT07103.1"/>
    </source>
</evidence>
<keyword evidence="1" id="KW-1133">Transmembrane helix</keyword>
<keyword evidence="1" id="KW-0812">Transmembrane</keyword>
<sequence>MTFFNYSVPPLRRKQATLDIHDIEGLWLVNWQIGSFRLYSNFYTRIDQAFLVWSLLLIPMFITAQFLPVDWSLQATLWSVLSFIGTIVMMSWSHYWVKRRQVEWLLYLWAALMLVGIILTDLGISFGWGEILLNLCPLWLGLSATGYLCTGLAVRSRTLLITGAVHLLGIYILRFIGEWQFLATGALMAFCLLLLAEFEWDHL</sequence>
<dbReference type="AlphaFoldDB" id="A0A433VLS6"/>
<gene>
    <name evidence="2" type="ORF">DSM106972_023640</name>
</gene>
<dbReference type="Proteomes" id="UP000271624">
    <property type="component" value="Unassembled WGS sequence"/>
</dbReference>
<name>A0A433VLS6_9CYAN</name>
<keyword evidence="3" id="KW-1185">Reference proteome</keyword>
<comment type="caution">
    <text evidence="2">The sequence shown here is derived from an EMBL/GenBank/DDBJ whole genome shotgun (WGS) entry which is preliminary data.</text>
</comment>
<reference evidence="2" key="1">
    <citation type="submission" date="2018-12" db="EMBL/GenBank/DDBJ databases">
        <authorList>
            <person name="Will S."/>
            <person name="Neumann-Schaal M."/>
            <person name="Henke P."/>
        </authorList>
    </citation>
    <scope>NUCLEOTIDE SEQUENCE</scope>
    <source>
        <strain evidence="2">PCC 7102</strain>
    </source>
</reference>
<protein>
    <submittedName>
        <fullName evidence="2">Uncharacterized protein</fullName>
    </submittedName>
</protein>
<dbReference type="EMBL" id="RSCL01000005">
    <property type="protein sequence ID" value="RUT07103.1"/>
    <property type="molecule type" value="Genomic_DNA"/>
</dbReference>
<dbReference type="RefSeq" id="WP_127080949.1">
    <property type="nucleotide sequence ID" value="NZ_RSCL01000005.1"/>
</dbReference>
<proteinExistence type="predicted"/>
<feature type="transmembrane region" description="Helical" evidence="1">
    <location>
        <begin position="104"/>
        <end position="125"/>
    </location>
</feature>
<accession>A0A433VLS6</accession>
<feature type="transmembrane region" description="Helical" evidence="1">
    <location>
        <begin position="50"/>
        <end position="69"/>
    </location>
</feature>
<evidence type="ECO:0000313" key="3">
    <source>
        <dbReference type="Proteomes" id="UP000271624"/>
    </source>
</evidence>
<feature type="transmembrane region" description="Helical" evidence="1">
    <location>
        <begin position="131"/>
        <end position="149"/>
    </location>
</feature>
<dbReference type="OrthoDB" id="422905at2"/>
<feature type="transmembrane region" description="Helical" evidence="1">
    <location>
        <begin position="179"/>
        <end position="198"/>
    </location>
</feature>
<reference evidence="2" key="2">
    <citation type="journal article" date="2019" name="Genome Biol. Evol.">
        <title>Day and night: Metabolic profiles and evolutionary relationships of six axenic non-marine cyanobacteria.</title>
        <authorList>
            <person name="Will S.E."/>
            <person name="Henke P."/>
            <person name="Boedeker C."/>
            <person name="Huang S."/>
            <person name="Brinkmann H."/>
            <person name="Rohde M."/>
            <person name="Jarek M."/>
            <person name="Friedl T."/>
            <person name="Seufert S."/>
            <person name="Schumacher M."/>
            <person name="Overmann J."/>
            <person name="Neumann-Schaal M."/>
            <person name="Petersen J."/>
        </authorList>
    </citation>
    <scope>NUCLEOTIDE SEQUENCE [LARGE SCALE GENOMIC DNA]</scope>
    <source>
        <strain evidence="2">PCC 7102</strain>
    </source>
</reference>
<feature type="transmembrane region" description="Helical" evidence="1">
    <location>
        <begin position="156"/>
        <end position="173"/>
    </location>
</feature>
<evidence type="ECO:0000256" key="1">
    <source>
        <dbReference type="SAM" id="Phobius"/>
    </source>
</evidence>
<feature type="transmembrane region" description="Helical" evidence="1">
    <location>
        <begin position="75"/>
        <end position="97"/>
    </location>
</feature>